<dbReference type="PROSITE" id="PS00086">
    <property type="entry name" value="CYTOCHROME_P450"/>
    <property type="match status" value="1"/>
</dbReference>
<dbReference type="PANTHER" id="PTHR24292">
    <property type="entry name" value="CYTOCHROME P450"/>
    <property type="match status" value="1"/>
</dbReference>
<dbReference type="InterPro" id="IPR050476">
    <property type="entry name" value="Insect_CytP450_Detox"/>
</dbReference>
<comment type="subcellular location">
    <subcellularLocation>
        <location evidence="3">Endoplasmic reticulum membrane</location>
        <topology evidence="3">Peripheral membrane protein</topology>
    </subcellularLocation>
    <subcellularLocation>
        <location evidence="2">Microsome membrane</location>
        <topology evidence="2">Peripheral membrane protein</topology>
    </subcellularLocation>
</comment>
<dbReference type="SUPFAM" id="SSF48264">
    <property type="entry name" value="Cytochrome P450"/>
    <property type="match status" value="1"/>
</dbReference>
<dbReference type="PRINTS" id="PR00463">
    <property type="entry name" value="EP450I"/>
</dbReference>
<evidence type="ECO:0000256" key="3">
    <source>
        <dbReference type="ARBA" id="ARBA00004406"/>
    </source>
</evidence>
<keyword evidence="12 15" id="KW-0472">Membrane</keyword>
<evidence type="ECO:0000256" key="12">
    <source>
        <dbReference type="ARBA" id="ARBA00023136"/>
    </source>
</evidence>
<dbReference type="PANTHER" id="PTHR24292:SF100">
    <property type="entry name" value="CYTOCHROME P450 6A16, ISOFORM B-RELATED"/>
    <property type="match status" value="1"/>
</dbReference>
<evidence type="ECO:0000256" key="10">
    <source>
        <dbReference type="ARBA" id="ARBA00023004"/>
    </source>
</evidence>
<dbReference type="GO" id="GO:0016705">
    <property type="term" value="F:oxidoreductase activity, acting on paired donors, with incorporation or reduction of molecular oxygen"/>
    <property type="evidence" value="ECO:0007669"/>
    <property type="project" value="InterPro"/>
</dbReference>
<evidence type="ECO:0000256" key="15">
    <source>
        <dbReference type="SAM" id="Phobius"/>
    </source>
</evidence>
<evidence type="ECO:0000256" key="2">
    <source>
        <dbReference type="ARBA" id="ARBA00004174"/>
    </source>
</evidence>
<proteinExistence type="evidence at transcript level"/>
<accession>A0A0F6P2V2</accession>
<evidence type="ECO:0000256" key="5">
    <source>
        <dbReference type="ARBA" id="ARBA00022617"/>
    </source>
</evidence>
<evidence type="ECO:0000313" key="16">
    <source>
        <dbReference type="EMBL" id="AJA91072.1"/>
    </source>
</evidence>
<dbReference type="GO" id="GO:0020037">
    <property type="term" value="F:heme binding"/>
    <property type="evidence" value="ECO:0007669"/>
    <property type="project" value="InterPro"/>
</dbReference>
<keyword evidence="15" id="KW-0812">Transmembrane</keyword>
<evidence type="ECO:0000256" key="11">
    <source>
        <dbReference type="ARBA" id="ARBA00023033"/>
    </source>
</evidence>
<feature type="transmembrane region" description="Helical" evidence="15">
    <location>
        <begin position="12"/>
        <end position="27"/>
    </location>
</feature>
<keyword evidence="15" id="KW-1133">Transmembrane helix</keyword>
<evidence type="ECO:0000256" key="7">
    <source>
        <dbReference type="ARBA" id="ARBA00022824"/>
    </source>
</evidence>
<reference evidence="16" key="1">
    <citation type="submission" date="2014-02" db="EMBL/GenBank/DDBJ databases">
        <title>Adaptive plasticity to plant toxins and insecticides in the Colorado potato beetle, Leptinotarsa decemlineata.</title>
        <authorList>
            <person name="Zhu F."/>
            <person name="Moural T.W."/>
            <person name="Kalsi M."/>
            <person name="Wigginton J."/>
            <person name="Nelson D.R."/>
            <person name="Palli S.R."/>
        </authorList>
    </citation>
    <scope>NUCLEOTIDE SEQUENCE</scope>
</reference>
<dbReference type="GO" id="GO:0004497">
    <property type="term" value="F:monooxygenase activity"/>
    <property type="evidence" value="ECO:0007669"/>
    <property type="project" value="UniProtKB-KW"/>
</dbReference>
<comment type="cofactor">
    <cofactor evidence="1 13">
        <name>heme</name>
        <dbReference type="ChEBI" id="CHEBI:30413"/>
    </cofactor>
</comment>
<evidence type="ECO:0000256" key="9">
    <source>
        <dbReference type="ARBA" id="ARBA00023002"/>
    </source>
</evidence>
<dbReference type="InterPro" id="IPR002401">
    <property type="entry name" value="Cyt_P450_E_grp-I"/>
</dbReference>
<keyword evidence="11 14" id="KW-0503">Monooxygenase</keyword>
<protein>
    <submittedName>
        <fullName evidence="16">Cytochrome P450</fullName>
    </submittedName>
</protein>
<dbReference type="InterPro" id="IPR017972">
    <property type="entry name" value="Cyt_P450_CS"/>
</dbReference>
<keyword evidence="6 13" id="KW-0479">Metal-binding</keyword>
<dbReference type="Pfam" id="PF00067">
    <property type="entry name" value="p450"/>
    <property type="match status" value="1"/>
</dbReference>
<name>A0A0F6P2V2_LEPDE</name>
<evidence type="ECO:0000256" key="1">
    <source>
        <dbReference type="ARBA" id="ARBA00001971"/>
    </source>
</evidence>
<feature type="binding site" description="axial binding residue" evidence="13">
    <location>
        <position position="453"/>
    </location>
    <ligand>
        <name>heme</name>
        <dbReference type="ChEBI" id="CHEBI:30413"/>
    </ligand>
    <ligandPart>
        <name>Fe</name>
        <dbReference type="ChEBI" id="CHEBI:18248"/>
    </ligandPart>
</feature>
<sequence length="510" mass="58759">MVFSTDNLLLDLFGVLVALSAVLFVYIKRSFQYWDRKGVPYLPPNIPWGNLQPPHSRDIPEGDDVANIYYKAKAKGWKYIGIYVMTGSVFLPVDLELIKHIMTKDFQHFVDRGTYVNEKDEPITAHLFSIGGKKWRNLRTKFTPTFTSGKMRQMFETIANCGHILEKYIEHEVDHHEPLDIKNVLACYTTDIIGSCAFGLDCNSFKEPNSPFTQFGQRVFRTDGIRNLKITFMGAFPNLSKMLRMRLTEKEVEDFYTKVVEDTVRYREKEGVTRPDFLQMLIDIKNKTNEHTGDGTSLTMDEIVAQSFVFFIAGFETSSTTMTFALYQLATHPEIQEKVRSEINSVLEKHNNQITYDALNELKYMGKVIDETLRMYPALPVVTRRCVEDYRIPDSDVIIEKGIEVFIPIKAIHYDPEYYENPEVFDPERFNEENIQGRHPYAHIPFGEGPRICIGLRFGVMQSKVGLVSILKNFRVTLSSKTKLPLKIDVNSFIPTTEGGMWLNLERIGK</sequence>
<keyword evidence="5 13" id="KW-0349">Heme</keyword>
<dbReference type="AlphaFoldDB" id="A0A0F6P2V2"/>
<evidence type="ECO:0000256" key="4">
    <source>
        <dbReference type="ARBA" id="ARBA00010617"/>
    </source>
</evidence>
<dbReference type="Gene3D" id="1.10.630.10">
    <property type="entry name" value="Cytochrome P450"/>
    <property type="match status" value="1"/>
</dbReference>
<dbReference type="CDD" id="cd11056">
    <property type="entry name" value="CYP6-like"/>
    <property type="match status" value="1"/>
</dbReference>
<organism evidence="16">
    <name type="scientific">Leptinotarsa decemlineata</name>
    <name type="common">Colorado potato beetle</name>
    <name type="synonym">Doryphora decemlineata</name>
    <dbReference type="NCBI Taxonomy" id="7539"/>
    <lineage>
        <taxon>Eukaryota</taxon>
        <taxon>Metazoa</taxon>
        <taxon>Ecdysozoa</taxon>
        <taxon>Arthropoda</taxon>
        <taxon>Hexapoda</taxon>
        <taxon>Insecta</taxon>
        <taxon>Pterygota</taxon>
        <taxon>Neoptera</taxon>
        <taxon>Endopterygota</taxon>
        <taxon>Coleoptera</taxon>
        <taxon>Polyphaga</taxon>
        <taxon>Cucujiformia</taxon>
        <taxon>Chrysomeloidea</taxon>
        <taxon>Chrysomelidae</taxon>
        <taxon>Chrysomelinae</taxon>
        <taxon>Doryphorini</taxon>
        <taxon>Leptinotarsa</taxon>
    </lineage>
</organism>
<dbReference type="PRINTS" id="PR00385">
    <property type="entry name" value="P450"/>
</dbReference>
<dbReference type="EMBL" id="KJ476504">
    <property type="protein sequence ID" value="AJA91072.1"/>
    <property type="molecule type" value="mRNA"/>
</dbReference>
<evidence type="ECO:0000256" key="13">
    <source>
        <dbReference type="PIRSR" id="PIRSR602401-1"/>
    </source>
</evidence>
<gene>
    <name evidence="16" type="primary">CYP6BJ1v1</name>
</gene>
<dbReference type="FunFam" id="1.10.630.10:FF:000042">
    <property type="entry name" value="Cytochrome P450"/>
    <property type="match status" value="1"/>
</dbReference>
<keyword evidence="7" id="KW-0256">Endoplasmic reticulum</keyword>
<dbReference type="GO" id="GO:0005506">
    <property type="term" value="F:iron ion binding"/>
    <property type="evidence" value="ECO:0007669"/>
    <property type="project" value="InterPro"/>
</dbReference>
<dbReference type="InterPro" id="IPR001128">
    <property type="entry name" value="Cyt_P450"/>
</dbReference>
<dbReference type="OrthoDB" id="2789670at2759"/>
<keyword evidence="8" id="KW-0492">Microsome</keyword>
<evidence type="ECO:0000256" key="6">
    <source>
        <dbReference type="ARBA" id="ARBA00022723"/>
    </source>
</evidence>
<keyword evidence="10 13" id="KW-0408">Iron</keyword>
<comment type="similarity">
    <text evidence="4 14">Belongs to the cytochrome P450 family.</text>
</comment>
<dbReference type="InterPro" id="IPR036396">
    <property type="entry name" value="Cyt_P450_sf"/>
</dbReference>
<dbReference type="GO" id="GO:0005789">
    <property type="term" value="C:endoplasmic reticulum membrane"/>
    <property type="evidence" value="ECO:0007669"/>
    <property type="project" value="UniProtKB-SubCell"/>
</dbReference>
<evidence type="ECO:0000256" key="14">
    <source>
        <dbReference type="RuleBase" id="RU000461"/>
    </source>
</evidence>
<evidence type="ECO:0000256" key="8">
    <source>
        <dbReference type="ARBA" id="ARBA00022848"/>
    </source>
</evidence>
<keyword evidence="9 14" id="KW-0560">Oxidoreductase</keyword>